<evidence type="ECO:0000313" key="2">
    <source>
        <dbReference type="EMBL" id="CAD9669264.1"/>
    </source>
</evidence>
<feature type="chain" id="PRO_5030990715" description="Adhesin domain-containing protein" evidence="1">
    <location>
        <begin position="21"/>
        <end position="349"/>
    </location>
</feature>
<evidence type="ECO:0000256" key="1">
    <source>
        <dbReference type="SAM" id="SignalP"/>
    </source>
</evidence>
<keyword evidence="1" id="KW-0732">Signal</keyword>
<gene>
    <name evidence="2" type="ORF">QSP1433_LOCUS2754</name>
</gene>
<protein>
    <recommendedName>
        <fullName evidence="3">Adhesin domain-containing protein</fullName>
    </recommendedName>
</protein>
<proteinExistence type="predicted"/>
<evidence type="ECO:0008006" key="3">
    <source>
        <dbReference type="Google" id="ProtNLM"/>
    </source>
</evidence>
<accession>A0A7S2W6D3</accession>
<dbReference type="EMBL" id="HBHK01004601">
    <property type="protein sequence ID" value="CAD9669264.1"/>
    <property type="molecule type" value="Transcribed_RNA"/>
</dbReference>
<reference evidence="2" key="1">
    <citation type="submission" date="2021-01" db="EMBL/GenBank/DDBJ databases">
        <authorList>
            <person name="Corre E."/>
            <person name="Pelletier E."/>
            <person name="Niang G."/>
            <person name="Scheremetjew M."/>
            <person name="Finn R."/>
            <person name="Kale V."/>
            <person name="Holt S."/>
            <person name="Cochrane G."/>
            <person name="Meng A."/>
            <person name="Brown T."/>
            <person name="Cohen L."/>
        </authorList>
    </citation>
    <scope>NUCLEOTIDE SEQUENCE</scope>
    <source>
        <strain evidence="2">NY070348D</strain>
    </source>
</reference>
<dbReference type="AlphaFoldDB" id="A0A7S2W6D3"/>
<sequence>MKMKVFGWIVVLGTAGSGIGGQVDLSDKITETLTAVNSWQQFGRFVIGKNAGQEKTSLIAVSSAENVDYVVNVSDTGVLNFNCSGGVTSSDSLQVQLTIGNGDLTKNILGQVGAMGNVNMSVDASAMGGNAVFKSSSGELHVGTFNKVKRDVIQFAASGSGSIYAPDLGSSIEGVTTLDIVNSGTGSISATNINVNSNFPIGLLRIANSATGSICVSGTSVSTSRPAAISCSSGEINMVAKLGITSANVQVSSGTVQMCQSPIAEITVNMAGGKALVLATKALTGKVGSSAELSYQKSSGLQNSVDGASQEVTACVGIDSCSASPTPTPSTAAFVPAASFLLVVSMMFL</sequence>
<name>A0A7S2W6D3_9STRA</name>
<feature type="signal peptide" evidence="1">
    <location>
        <begin position="1"/>
        <end position="20"/>
    </location>
</feature>
<organism evidence="2">
    <name type="scientific">Mucochytrium quahogii</name>
    <dbReference type="NCBI Taxonomy" id="96639"/>
    <lineage>
        <taxon>Eukaryota</taxon>
        <taxon>Sar</taxon>
        <taxon>Stramenopiles</taxon>
        <taxon>Bigyra</taxon>
        <taxon>Labyrinthulomycetes</taxon>
        <taxon>Thraustochytrida</taxon>
        <taxon>Thraustochytriidae</taxon>
        <taxon>Mucochytrium</taxon>
    </lineage>
</organism>